<dbReference type="Pfam" id="PF01022">
    <property type="entry name" value="HTH_5"/>
    <property type="match status" value="1"/>
</dbReference>
<accession>A0A6P1TEF7</accession>
<dbReference type="InterPro" id="IPR011991">
    <property type="entry name" value="ArsR-like_HTH"/>
</dbReference>
<gene>
    <name evidence="2" type="ORF">Ana3638_01410</name>
</gene>
<dbReference type="Proteomes" id="UP000464314">
    <property type="component" value="Chromosome"/>
</dbReference>
<evidence type="ECO:0000259" key="1">
    <source>
        <dbReference type="SMART" id="SM00418"/>
    </source>
</evidence>
<dbReference type="AlphaFoldDB" id="A0A6P1TEF7"/>
<dbReference type="CDD" id="cd00090">
    <property type="entry name" value="HTH_ARSR"/>
    <property type="match status" value="1"/>
</dbReference>
<dbReference type="GO" id="GO:0003700">
    <property type="term" value="F:DNA-binding transcription factor activity"/>
    <property type="evidence" value="ECO:0007669"/>
    <property type="project" value="InterPro"/>
</dbReference>
<protein>
    <submittedName>
        <fullName evidence="2">ArsR family transcriptional regulator</fullName>
    </submittedName>
</protein>
<dbReference type="RefSeq" id="WP_161836368.1">
    <property type="nucleotide sequence ID" value="NZ_CP048000.1"/>
</dbReference>
<dbReference type="PANTHER" id="PTHR38600">
    <property type="entry name" value="TRANSCRIPTIONAL REGULATORY PROTEIN"/>
    <property type="match status" value="1"/>
</dbReference>
<dbReference type="SUPFAM" id="SSF46785">
    <property type="entry name" value="Winged helix' DNA-binding domain"/>
    <property type="match status" value="1"/>
</dbReference>
<dbReference type="KEGG" id="anr:Ana3638_01410"/>
<dbReference type="InterPro" id="IPR036388">
    <property type="entry name" value="WH-like_DNA-bd_sf"/>
</dbReference>
<dbReference type="SMART" id="SM00418">
    <property type="entry name" value="HTH_ARSR"/>
    <property type="match status" value="1"/>
</dbReference>
<dbReference type="EMBL" id="CP048000">
    <property type="protein sequence ID" value="QHQ59620.1"/>
    <property type="molecule type" value="Genomic_DNA"/>
</dbReference>
<evidence type="ECO:0000313" key="3">
    <source>
        <dbReference type="Proteomes" id="UP000464314"/>
    </source>
</evidence>
<dbReference type="PANTHER" id="PTHR38600:SF1">
    <property type="entry name" value="TRANSCRIPTIONAL REGULATORY PROTEIN"/>
    <property type="match status" value="1"/>
</dbReference>
<proteinExistence type="predicted"/>
<name>A0A6P1TEF7_9FIRM</name>
<dbReference type="InterPro" id="IPR036390">
    <property type="entry name" value="WH_DNA-bd_sf"/>
</dbReference>
<sequence length="312" mass="34802">MGSGKQSFNYNLDNIEQTCQMAKALSSPIRLEILKLLIDKSMTMGELAQILYVSVSSVSMHTKVLQDAELITITPKPGKHGAQKVCGIKADKVVFDLFGVSGSVTKRSAKVMNISVGNYSEAEVNDPCGLVSIEDYVDIEDTRYGFYDPAHIDAQLIWFTSGYLKYHISNKYLAVKEVKSLNISFEVCAEAPGYNNTWPSDIYLKINDVLLHTFRVSGDYGGIRGINNPDWWSDSNTQYGELKMLSITKSGTFFNGKLISKRNIKSLKVSENYYFTFEIGVDKDSECPGGLNLFGGKFGNYAQDIRVEVQYN</sequence>
<organism evidence="2 3">
    <name type="scientific">Anaerocolumna sedimenticola</name>
    <dbReference type="NCBI Taxonomy" id="2696063"/>
    <lineage>
        <taxon>Bacteria</taxon>
        <taxon>Bacillati</taxon>
        <taxon>Bacillota</taxon>
        <taxon>Clostridia</taxon>
        <taxon>Lachnospirales</taxon>
        <taxon>Lachnospiraceae</taxon>
        <taxon>Anaerocolumna</taxon>
    </lineage>
</organism>
<feature type="domain" description="HTH arsR-type" evidence="1">
    <location>
        <begin position="20"/>
        <end position="91"/>
    </location>
</feature>
<dbReference type="InterPro" id="IPR001845">
    <property type="entry name" value="HTH_ArsR_DNA-bd_dom"/>
</dbReference>
<dbReference type="Gene3D" id="1.10.10.10">
    <property type="entry name" value="Winged helix-like DNA-binding domain superfamily/Winged helix DNA-binding domain"/>
    <property type="match status" value="1"/>
</dbReference>
<keyword evidence="3" id="KW-1185">Reference proteome</keyword>
<evidence type="ECO:0000313" key="2">
    <source>
        <dbReference type="EMBL" id="QHQ59620.1"/>
    </source>
</evidence>
<reference evidence="2 3" key="1">
    <citation type="submission" date="2020-01" db="EMBL/GenBank/DDBJ databases">
        <title>Genome analysis of Anaerocolumna sp. CBA3638.</title>
        <authorList>
            <person name="Kim J."/>
            <person name="Roh S.W."/>
        </authorList>
    </citation>
    <scope>NUCLEOTIDE SEQUENCE [LARGE SCALE GENOMIC DNA]</scope>
    <source>
        <strain evidence="2 3">CBA3638</strain>
    </source>
</reference>